<sequence>MLMYLEQNSVEDLIILITKAPLSKDDISFLSDLKKIRIALFLDYTGADGRMERMSGHTNVREARWRARDRILEERPECVALAHYCRPVVEGWNDTYVQIADALRFGEPLGISVIGGLVAVPGIEAAARARGLPLPAMDQIEGRKVFPATLEARIAAIHEELQLSSILVKDQACALTLMARIFTGRAEANTEAIRRYDDVLGRERPICMARCDERQIEKCVEGGSLTSVELFKVAATLGIDPSSLRLSNDGRVIYTDSSLSASQRDCLVAYTRVPVIGE</sequence>
<accession>A0ABT9PJ86</accession>
<dbReference type="EMBL" id="JAUSQL010000001">
    <property type="protein sequence ID" value="MDP9832781.1"/>
    <property type="molecule type" value="Genomic_DNA"/>
</dbReference>
<comment type="caution">
    <text evidence="1">The sequence shown here is derived from an EMBL/GenBank/DDBJ whole genome shotgun (WGS) entry which is preliminary data.</text>
</comment>
<dbReference type="RefSeq" id="WP_307635003.1">
    <property type="nucleotide sequence ID" value="NZ_JAUSQL010000001.1"/>
</dbReference>
<reference evidence="1 2" key="1">
    <citation type="submission" date="2023-07" db="EMBL/GenBank/DDBJ databases">
        <title>Sequencing the genomes of 1000 actinobacteria strains.</title>
        <authorList>
            <person name="Klenk H.-P."/>
        </authorList>
    </citation>
    <scope>NUCLEOTIDE SEQUENCE [LARGE SCALE GENOMIC DNA]</scope>
    <source>
        <strain evidence="1 2">DSM 19515</strain>
    </source>
</reference>
<proteinExistence type="predicted"/>
<name>A0ABT9PJ86_9ACTO</name>
<evidence type="ECO:0000313" key="1">
    <source>
        <dbReference type="EMBL" id="MDP9832781.1"/>
    </source>
</evidence>
<evidence type="ECO:0000313" key="2">
    <source>
        <dbReference type="Proteomes" id="UP001230145"/>
    </source>
</evidence>
<protein>
    <submittedName>
        <fullName evidence="1">Uncharacterized protein</fullName>
    </submittedName>
</protein>
<gene>
    <name evidence="1" type="ORF">J2S45_001460</name>
</gene>
<keyword evidence="2" id="KW-1185">Reference proteome</keyword>
<dbReference type="Proteomes" id="UP001230145">
    <property type="component" value="Unassembled WGS sequence"/>
</dbReference>
<organism evidence="1 2">
    <name type="scientific">Trueperella abortisuis</name>
    <dbReference type="NCBI Taxonomy" id="445930"/>
    <lineage>
        <taxon>Bacteria</taxon>
        <taxon>Bacillati</taxon>
        <taxon>Actinomycetota</taxon>
        <taxon>Actinomycetes</taxon>
        <taxon>Actinomycetales</taxon>
        <taxon>Actinomycetaceae</taxon>
        <taxon>Trueperella</taxon>
    </lineage>
</organism>